<evidence type="ECO:0000313" key="2">
    <source>
        <dbReference type="Proteomes" id="UP000254677"/>
    </source>
</evidence>
<keyword evidence="2" id="KW-1185">Reference proteome</keyword>
<dbReference type="AlphaFoldDB" id="A0A378J8S3"/>
<dbReference type="InterPro" id="IPR014825">
    <property type="entry name" value="DNA_alkylation"/>
</dbReference>
<evidence type="ECO:0000313" key="1">
    <source>
        <dbReference type="EMBL" id="STX44203.1"/>
    </source>
</evidence>
<dbReference type="SUPFAM" id="SSF48371">
    <property type="entry name" value="ARM repeat"/>
    <property type="match status" value="1"/>
</dbReference>
<dbReference type="PANTHER" id="PTHR34070">
    <property type="entry name" value="ARMADILLO-TYPE FOLD"/>
    <property type="match status" value="1"/>
</dbReference>
<protein>
    <submittedName>
        <fullName evidence="1">DNA alkylation repair protein</fullName>
    </submittedName>
</protein>
<dbReference type="CDD" id="cd06561">
    <property type="entry name" value="AlkD_like"/>
    <property type="match status" value="1"/>
</dbReference>
<name>A0A378J8S3_9GAMM</name>
<dbReference type="OrthoDB" id="9775346at2"/>
<dbReference type="Proteomes" id="UP000254677">
    <property type="component" value="Unassembled WGS sequence"/>
</dbReference>
<reference evidence="1 2" key="1">
    <citation type="submission" date="2018-06" db="EMBL/GenBank/DDBJ databases">
        <authorList>
            <consortium name="Pathogen Informatics"/>
            <person name="Doyle S."/>
        </authorList>
    </citation>
    <scope>NUCLEOTIDE SEQUENCE [LARGE SCALE GENOMIC DNA]</scope>
    <source>
        <strain evidence="1 2">NCTC13292</strain>
    </source>
</reference>
<dbReference type="InterPro" id="IPR016024">
    <property type="entry name" value="ARM-type_fold"/>
</dbReference>
<accession>A0A378J8S3</accession>
<sequence length="229" mass="27304">MCELIVLKKQLLEHENKSSALNIRKFFKNSQEDIFLGVSTALLRQIAKQFITLSLTNLLELMSSDVHDERSIAYIILCLKFKKADEKEQLNLFNFYIEHRHTIRDWDGVDGVAPYVVGPYLLNREKTLLYTLVHSKNIWDRRIAIISTWWFIRHNEIDHTLKLAEILLLDQEDLIHKATGWMLREVGKRNILALKQFLELHHARFSRTTLRYAIEKFPPEERRYYLNLR</sequence>
<dbReference type="Gene3D" id="1.25.10.90">
    <property type="match status" value="1"/>
</dbReference>
<organism evidence="1 2">
    <name type="scientific">Legionella donaldsonii</name>
    <dbReference type="NCBI Taxonomy" id="45060"/>
    <lineage>
        <taxon>Bacteria</taxon>
        <taxon>Pseudomonadati</taxon>
        <taxon>Pseudomonadota</taxon>
        <taxon>Gammaproteobacteria</taxon>
        <taxon>Legionellales</taxon>
        <taxon>Legionellaceae</taxon>
        <taxon>Legionella</taxon>
    </lineage>
</organism>
<gene>
    <name evidence="1" type="ORF">NCTC13292_02625</name>
</gene>
<dbReference type="PANTHER" id="PTHR34070:SF1">
    <property type="entry name" value="DNA ALKYLATION REPAIR PROTEIN"/>
    <property type="match status" value="1"/>
</dbReference>
<proteinExistence type="predicted"/>
<dbReference type="EMBL" id="UGOA01000001">
    <property type="protein sequence ID" value="STX44203.1"/>
    <property type="molecule type" value="Genomic_DNA"/>
</dbReference>
<dbReference type="RefSeq" id="WP_115222179.1">
    <property type="nucleotide sequence ID" value="NZ_UGOA01000001.1"/>
</dbReference>
<dbReference type="Pfam" id="PF08713">
    <property type="entry name" value="DNA_alkylation"/>
    <property type="match status" value="1"/>
</dbReference>